<dbReference type="Pfam" id="PF01464">
    <property type="entry name" value="SLT"/>
    <property type="match status" value="1"/>
</dbReference>
<gene>
    <name evidence="3" type="ORF">C6P99_00865</name>
</gene>
<evidence type="ECO:0000259" key="2">
    <source>
        <dbReference type="Pfam" id="PF01464"/>
    </source>
</evidence>
<comment type="caution">
    <text evidence="3">The sequence shown here is derived from an EMBL/GenBank/DDBJ whole genome shotgun (WGS) entry which is preliminary data.</text>
</comment>
<accession>A0AB37B6I2</accession>
<reference evidence="3 4" key="1">
    <citation type="submission" date="2018-03" db="EMBL/GenBank/DDBJ databases">
        <authorList>
            <person name="Nguyen K."/>
            <person name="Fouts D."/>
            <person name="Sutton G."/>
        </authorList>
    </citation>
    <scope>NUCLEOTIDE SEQUENCE [LARGE SCALE GENOMIC DNA]</scope>
    <source>
        <strain evidence="3 4">AU14328</strain>
    </source>
</reference>
<protein>
    <submittedName>
        <fullName evidence="3">Lytic transglycosylase</fullName>
    </submittedName>
</protein>
<dbReference type="CDD" id="cd13400">
    <property type="entry name" value="LT_IagB-like"/>
    <property type="match status" value="1"/>
</dbReference>
<evidence type="ECO:0000313" key="3">
    <source>
        <dbReference type="EMBL" id="PRE55996.1"/>
    </source>
</evidence>
<name>A0AB37B6I2_9BURK</name>
<dbReference type="Proteomes" id="UP000237811">
    <property type="component" value="Unassembled WGS sequence"/>
</dbReference>
<proteinExistence type="predicted"/>
<feature type="region of interest" description="Disordered" evidence="1">
    <location>
        <begin position="122"/>
        <end position="151"/>
    </location>
</feature>
<dbReference type="Gene3D" id="1.10.530.10">
    <property type="match status" value="1"/>
</dbReference>
<dbReference type="EMBL" id="PVFR01000005">
    <property type="protein sequence ID" value="PRE55996.1"/>
    <property type="molecule type" value="Genomic_DNA"/>
</dbReference>
<dbReference type="InterPro" id="IPR023346">
    <property type="entry name" value="Lysozyme-like_dom_sf"/>
</dbReference>
<dbReference type="InterPro" id="IPR008258">
    <property type="entry name" value="Transglycosylase_SLT_dom_1"/>
</dbReference>
<dbReference type="AlphaFoldDB" id="A0AB37B6I2"/>
<evidence type="ECO:0000256" key="1">
    <source>
        <dbReference type="SAM" id="MobiDB-lite"/>
    </source>
</evidence>
<dbReference type="SUPFAM" id="SSF53955">
    <property type="entry name" value="Lysozyme-like"/>
    <property type="match status" value="1"/>
</dbReference>
<evidence type="ECO:0000313" key="4">
    <source>
        <dbReference type="Proteomes" id="UP000237811"/>
    </source>
</evidence>
<feature type="domain" description="Transglycosylase SLT" evidence="2">
    <location>
        <begin position="4"/>
        <end position="111"/>
    </location>
</feature>
<sequence length="151" mass="16712">MNACFEYAARKRHISVDLLRAIGHVESRFRPWVTNAQSGAIGVMQIMPVHLKWLRKYGIEREDLYDGCTNINVGAFVLADMIRMFGPTWRAVGAYGAGIAANKEQARKEYATLVQASLEKLKRSGSPALPPVRAQLTTTPAAPSRPKMVVD</sequence>
<organism evidence="3 4">
    <name type="scientific">Burkholderia multivorans</name>
    <dbReference type="NCBI Taxonomy" id="87883"/>
    <lineage>
        <taxon>Bacteria</taxon>
        <taxon>Pseudomonadati</taxon>
        <taxon>Pseudomonadota</taxon>
        <taxon>Betaproteobacteria</taxon>
        <taxon>Burkholderiales</taxon>
        <taxon>Burkholderiaceae</taxon>
        <taxon>Burkholderia</taxon>
        <taxon>Burkholderia cepacia complex</taxon>
    </lineage>
</organism>